<reference evidence="2" key="1">
    <citation type="journal article" date="2014" name="J. Molluscan Stud.">
        <title>Physella acuta: atypical mitochondrial gene order among panpulmonates (Gastropoda).</title>
        <authorList>
            <person name="Nolan J.R."/>
            <person name="Bergthorsson U."/>
            <person name="Adema C.M."/>
        </authorList>
    </citation>
    <scope>NUCLEOTIDE SEQUENCE</scope>
    <source>
        <strain evidence="2">B</strain>
    </source>
</reference>
<name>V9IPM7_PHYAT</name>
<feature type="transmembrane region" description="Helical" evidence="1">
    <location>
        <begin position="23"/>
        <end position="48"/>
    </location>
</feature>
<evidence type="ECO:0000313" key="2">
    <source>
        <dbReference type="EMBL" id="AFE62779.1"/>
    </source>
</evidence>
<dbReference type="AlphaFoldDB" id="V9IPM7"/>
<dbReference type="Gene3D" id="1.10.287.3510">
    <property type="match status" value="1"/>
</dbReference>
<protein>
    <submittedName>
        <fullName evidence="2">NADH dehydrogenase subunit 4L</fullName>
    </submittedName>
</protein>
<organism evidence="2">
    <name type="scientific">Physella acuta</name>
    <name type="common">Acute bladder snail</name>
    <name type="synonym">Physa acuta</name>
    <dbReference type="NCBI Taxonomy" id="109671"/>
    <lineage>
        <taxon>Eukaryota</taxon>
        <taxon>Metazoa</taxon>
        <taxon>Spiralia</taxon>
        <taxon>Lophotrochozoa</taxon>
        <taxon>Mollusca</taxon>
        <taxon>Gastropoda</taxon>
        <taxon>Heterobranchia</taxon>
        <taxon>Euthyneura</taxon>
        <taxon>Panpulmonata</taxon>
        <taxon>Hygrophila</taxon>
        <taxon>Lymnaeoidea</taxon>
        <taxon>Physidae</taxon>
        <taxon>Physella</taxon>
    </lineage>
</organism>
<geneLocation type="mitochondrion" evidence="2"/>
<evidence type="ECO:0000256" key="1">
    <source>
        <dbReference type="SAM" id="Phobius"/>
    </source>
</evidence>
<dbReference type="EMBL" id="JQ390526">
    <property type="protein sequence ID" value="AFE62779.1"/>
    <property type="molecule type" value="Genomic_DNA"/>
</dbReference>
<sequence>MISFFYLMILTTSVFIFLNNRSYLYFIVILELLSLEVLFIIFFYSSIVTSLGDFLMMLTLVTSEAALGLTLIVMILRVNGSDMVSNKNMVSF</sequence>
<accession>V9IPM7</accession>
<feature type="transmembrane region" description="Helical" evidence="1">
    <location>
        <begin position="54"/>
        <end position="76"/>
    </location>
</feature>
<keyword evidence="1" id="KW-1133">Transmembrane helix</keyword>
<keyword evidence="2" id="KW-0496">Mitochondrion</keyword>
<gene>
    <name evidence="2" type="primary">ND4L</name>
</gene>
<keyword evidence="1" id="KW-0472">Membrane</keyword>
<keyword evidence="1" id="KW-0812">Transmembrane</keyword>
<proteinExistence type="predicted"/>